<reference evidence="6" key="1">
    <citation type="journal article" date="2019" name="Int. J. Syst. Evol. Microbiol.">
        <title>The Global Catalogue of Microorganisms (GCM) 10K type strain sequencing project: providing services to taxonomists for standard genome sequencing and annotation.</title>
        <authorList>
            <consortium name="The Broad Institute Genomics Platform"/>
            <consortium name="The Broad Institute Genome Sequencing Center for Infectious Disease"/>
            <person name="Wu L."/>
            <person name="Ma J."/>
        </authorList>
    </citation>
    <scope>NUCLEOTIDE SEQUENCE [LARGE SCALE GENOMIC DNA]</scope>
    <source>
        <strain evidence="6">JCM 14560</strain>
    </source>
</reference>
<dbReference type="InterPro" id="IPR029058">
    <property type="entry name" value="AB_hydrolase_fold"/>
</dbReference>
<gene>
    <name evidence="5" type="ORF">GCM10009760_60690</name>
</gene>
<dbReference type="PANTHER" id="PTHR11559">
    <property type="entry name" value="CARBOXYLESTERASE"/>
    <property type="match status" value="1"/>
</dbReference>
<sequence length="502" mass="53198">MAALTTALALPAAPARAEPGPVSRGVVVATDSGPVHGASHDGYRTFQGIPYAAPPVGQLRWRDPQPVAPWPGTREATAPGSPCPQLTATALVVGNEDCLTLDVTAPARAERRPVIVWLHGGGFVSGAGSDYDPHRMVVTGDVVVVTVNYRLGVFGNFGYPGLAGSGTFGLADQQAALRWVRLNAAAFGGDPRNVTLAGQSAGGMSVCSQLTSPSAAGLFDKALIQSGSCLIDYPKDLFWPGMAAGSPWTDRSTAEGAGHGVATQVGCGSLDCLRQAPAAALIAHNGLFAKPAYDTPLLPAEPAAALREGRFQRVPVLEGGNRDEHRGWVAALQSAYGPITPQRYGQLLADSFGDRAGLVAERYPLSAYPSPALTWAAVATDRIWSCPTLAADRLLARYTAVHAYEFADRDAPAQPDFLPGFPYGAYHGSELPYLFDVAHWPAQLTTDQQLLADRMIRDWTAFARTGHPWPRFRGTEAMSFQPDGPRTVNLAQEHNCDLWAIG</sequence>
<dbReference type="Proteomes" id="UP001422759">
    <property type="component" value="Unassembled WGS sequence"/>
</dbReference>
<keyword evidence="6" id="KW-1185">Reference proteome</keyword>
<keyword evidence="2 3" id="KW-0378">Hydrolase</keyword>
<dbReference type="SUPFAM" id="SSF53474">
    <property type="entry name" value="alpha/beta-Hydrolases"/>
    <property type="match status" value="1"/>
</dbReference>
<dbReference type="InterPro" id="IPR019826">
    <property type="entry name" value="Carboxylesterase_B_AS"/>
</dbReference>
<evidence type="ECO:0000313" key="5">
    <source>
        <dbReference type="EMBL" id="GAA2158009.1"/>
    </source>
</evidence>
<dbReference type="Gene3D" id="3.40.50.1820">
    <property type="entry name" value="alpha/beta hydrolase"/>
    <property type="match status" value="1"/>
</dbReference>
<evidence type="ECO:0000313" key="6">
    <source>
        <dbReference type="Proteomes" id="UP001422759"/>
    </source>
</evidence>
<protein>
    <recommendedName>
        <fullName evidence="3">Carboxylic ester hydrolase</fullName>
        <ecNumber evidence="3">3.1.1.-</ecNumber>
    </recommendedName>
</protein>
<dbReference type="Pfam" id="PF00135">
    <property type="entry name" value="COesterase"/>
    <property type="match status" value="2"/>
</dbReference>
<feature type="domain" description="Carboxylesterase type B" evidence="4">
    <location>
        <begin position="376"/>
        <end position="471"/>
    </location>
</feature>
<comment type="similarity">
    <text evidence="1 3">Belongs to the type-B carboxylesterase/lipase family.</text>
</comment>
<organism evidence="5 6">
    <name type="scientific">Kitasatospora kazusensis</name>
    <dbReference type="NCBI Taxonomy" id="407974"/>
    <lineage>
        <taxon>Bacteria</taxon>
        <taxon>Bacillati</taxon>
        <taxon>Actinomycetota</taxon>
        <taxon>Actinomycetes</taxon>
        <taxon>Kitasatosporales</taxon>
        <taxon>Streptomycetaceae</taxon>
        <taxon>Kitasatospora</taxon>
    </lineage>
</organism>
<dbReference type="InterPro" id="IPR050309">
    <property type="entry name" value="Type-B_Carboxylest/Lipase"/>
</dbReference>
<dbReference type="PROSITE" id="PS00122">
    <property type="entry name" value="CARBOXYLESTERASE_B_1"/>
    <property type="match status" value="1"/>
</dbReference>
<dbReference type="EMBL" id="BAAANT010000064">
    <property type="protein sequence ID" value="GAA2158009.1"/>
    <property type="molecule type" value="Genomic_DNA"/>
</dbReference>
<name>A0ABP5M3S1_9ACTN</name>
<accession>A0ABP5M3S1</accession>
<comment type="caution">
    <text evidence="5">The sequence shown here is derived from an EMBL/GenBank/DDBJ whole genome shotgun (WGS) entry which is preliminary data.</text>
</comment>
<proteinExistence type="inferred from homology"/>
<evidence type="ECO:0000259" key="4">
    <source>
        <dbReference type="Pfam" id="PF00135"/>
    </source>
</evidence>
<evidence type="ECO:0000256" key="2">
    <source>
        <dbReference type="ARBA" id="ARBA00022801"/>
    </source>
</evidence>
<dbReference type="EC" id="3.1.1.-" evidence="3"/>
<dbReference type="InterPro" id="IPR002018">
    <property type="entry name" value="CarbesteraseB"/>
</dbReference>
<feature type="domain" description="Carboxylesterase type B" evidence="4">
    <location>
        <begin position="27"/>
        <end position="332"/>
    </location>
</feature>
<evidence type="ECO:0000256" key="1">
    <source>
        <dbReference type="ARBA" id="ARBA00005964"/>
    </source>
</evidence>
<evidence type="ECO:0000256" key="3">
    <source>
        <dbReference type="RuleBase" id="RU361235"/>
    </source>
</evidence>